<evidence type="ECO:0000313" key="2">
    <source>
        <dbReference type="Proteomes" id="UP000278143"/>
    </source>
</evidence>
<proteinExistence type="predicted"/>
<gene>
    <name evidence="1" type="ORF">SYNPS1DRAFT_24446</name>
</gene>
<keyword evidence="2" id="KW-1185">Reference proteome</keyword>
<dbReference type="InterPro" id="IPR023214">
    <property type="entry name" value="HAD_sf"/>
</dbReference>
<dbReference type="AlphaFoldDB" id="A0A4P9YUI0"/>
<protein>
    <submittedName>
        <fullName evidence="1">Uncharacterized protein</fullName>
    </submittedName>
</protein>
<dbReference type="Proteomes" id="UP000278143">
    <property type="component" value="Unassembled WGS sequence"/>
</dbReference>
<accession>A0A4P9YUI0</accession>
<dbReference type="SUPFAM" id="SSF56784">
    <property type="entry name" value="HAD-like"/>
    <property type="match status" value="1"/>
</dbReference>
<dbReference type="EMBL" id="KZ990930">
    <property type="protein sequence ID" value="RKP23494.1"/>
    <property type="molecule type" value="Genomic_DNA"/>
</dbReference>
<dbReference type="InterPro" id="IPR036412">
    <property type="entry name" value="HAD-like_sf"/>
</dbReference>
<sequence length="112" mass="12499">MTGALLTAEQAQSTNALGIHVFSDFDGTLSLGDTGTILIDHCVGVELRRQLDLEVFEGKRTFRSLCTVLWEQVTLDWDGVVELLEHVPLDEKAIDCLALCREHDIPFTVLSW</sequence>
<dbReference type="Gene3D" id="3.40.50.1000">
    <property type="entry name" value="HAD superfamily/HAD-like"/>
    <property type="match status" value="1"/>
</dbReference>
<evidence type="ECO:0000313" key="1">
    <source>
        <dbReference type="EMBL" id="RKP23494.1"/>
    </source>
</evidence>
<dbReference type="OrthoDB" id="2342176at2759"/>
<reference evidence="2" key="1">
    <citation type="journal article" date="2018" name="Nat. Microbiol.">
        <title>Leveraging single-cell genomics to expand the fungal tree of life.</title>
        <authorList>
            <person name="Ahrendt S.R."/>
            <person name="Quandt C.A."/>
            <person name="Ciobanu D."/>
            <person name="Clum A."/>
            <person name="Salamov A."/>
            <person name="Andreopoulos B."/>
            <person name="Cheng J.F."/>
            <person name="Woyke T."/>
            <person name="Pelin A."/>
            <person name="Henrissat B."/>
            <person name="Reynolds N.K."/>
            <person name="Benny G.L."/>
            <person name="Smith M.E."/>
            <person name="James T.Y."/>
            <person name="Grigoriev I.V."/>
        </authorList>
    </citation>
    <scope>NUCLEOTIDE SEQUENCE [LARGE SCALE GENOMIC DNA]</scope>
    <source>
        <strain evidence="2">Benny S71-1</strain>
    </source>
</reference>
<organism evidence="1 2">
    <name type="scientific">Syncephalis pseudoplumigaleata</name>
    <dbReference type="NCBI Taxonomy" id="1712513"/>
    <lineage>
        <taxon>Eukaryota</taxon>
        <taxon>Fungi</taxon>
        <taxon>Fungi incertae sedis</taxon>
        <taxon>Zoopagomycota</taxon>
        <taxon>Zoopagomycotina</taxon>
        <taxon>Zoopagomycetes</taxon>
        <taxon>Zoopagales</taxon>
        <taxon>Piptocephalidaceae</taxon>
        <taxon>Syncephalis</taxon>
    </lineage>
</organism>
<name>A0A4P9YUI0_9FUNG</name>